<feature type="region of interest" description="Disordered" evidence="1">
    <location>
        <begin position="1"/>
        <end position="20"/>
    </location>
</feature>
<gene>
    <name evidence="2" type="ORF">UFOPK2802_00453</name>
</gene>
<proteinExistence type="predicted"/>
<reference evidence="2" key="1">
    <citation type="submission" date="2020-05" db="EMBL/GenBank/DDBJ databases">
        <authorList>
            <person name="Chiriac C."/>
            <person name="Salcher M."/>
            <person name="Ghai R."/>
            <person name="Kavagutti S V."/>
        </authorList>
    </citation>
    <scope>NUCLEOTIDE SEQUENCE</scope>
</reference>
<evidence type="ECO:0000313" key="2">
    <source>
        <dbReference type="EMBL" id="CAB4739454.1"/>
    </source>
</evidence>
<feature type="compositionally biased region" description="Polar residues" evidence="1">
    <location>
        <begin position="1"/>
        <end position="14"/>
    </location>
</feature>
<name>A0A6J6SXC3_9ZZZZ</name>
<dbReference type="EMBL" id="CAEZYX010000030">
    <property type="protein sequence ID" value="CAB4739454.1"/>
    <property type="molecule type" value="Genomic_DNA"/>
</dbReference>
<accession>A0A6J6SXC3</accession>
<sequence>MPSSFCTAASNARETSAPVASPPACKIRFRKWPPSRVSAISPDSERSKTAPRAINFRTASGPSLTNTFTAVTSHNPAPATKVSFSC</sequence>
<dbReference type="AlphaFoldDB" id="A0A6J6SXC3"/>
<evidence type="ECO:0000256" key="1">
    <source>
        <dbReference type="SAM" id="MobiDB-lite"/>
    </source>
</evidence>
<organism evidence="2">
    <name type="scientific">freshwater metagenome</name>
    <dbReference type="NCBI Taxonomy" id="449393"/>
    <lineage>
        <taxon>unclassified sequences</taxon>
        <taxon>metagenomes</taxon>
        <taxon>ecological metagenomes</taxon>
    </lineage>
</organism>
<protein>
    <submittedName>
        <fullName evidence="2">Unannotated protein</fullName>
    </submittedName>
</protein>